<keyword evidence="8 17" id="KW-0808">Transferase</keyword>
<dbReference type="Gene3D" id="1.50.10.20">
    <property type="match status" value="1"/>
</dbReference>
<keyword evidence="7" id="KW-0637">Prenyltransferase</keyword>
<evidence type="ECO:0000256" key="9">
    <source>
        <dbReference type="ARBA" id="ARBA00022723"/>
    </source>
</evidence>
<evidence type="ECO:0000256" key="1">
    <source>
        <dbReference type="ARBA" id="ARBA00001947"/>
    </source>
</evidence>
<dbReference type="Gene3D" id="3.60.20.10">
    <property type="entry name" value="Glutamine Phosphoribosylpyrophosphate, subunit 1, domain 1"/>
    <property type="match status" value="1"/>
</dbReference>
<evidence type="ECO:0000256" key="2">
    <source>
        <dbReference type="ARBA" id="ARBA00004123"/>
    </source>
</evidence>
<keyword evidence="18" id="KW-1185">Reference proteome</keyword>
<keyword evidence="6" id="KW-0963">Cytoplasm</keyword>
<sequence>MSTEIQNAAKSHAGRWEPYVDNGGTSLAIAGPDFCIIASDTRQSEGYSINTRYDSKVHQITDKVLFATSGYSADGKKLAENIKIQAEKYLDKNDKIIQAPSIAQMTSIIMYQKRFFPYYVFPILAGLDGEGKGCVFSYDPVGNMERVGFQVYGSASALIQPFLDNQVGLKHQENVDKNRTLSKQEAFDLAIDSFTSATERDIYTGDYLEIYTVDSTGIHKETDTEDLVLDIFQLELLSYEKAANEGAIPVTRDLCCSLLTLLNFFLFFFVYPVSNDFYRLLKTEKHCKYLASAMEKLPSGYQGLNASQPWFCLWLLNSSYLLNSEISKKQYDQFIRKISSLQNKTGGFAGTPTFETDFSQSGANVTGSDQLRCGEQSHLLSSFAAICSLVILGGAEAAALVDRPSMLTWLTQMKQEDGSFTVHFNGEIDLRGSYCALTIAFLLDILTDELVSNVAEFVSRCQNYDGGFGPSPGVESHGSYSFCAIAILDILDRFDCIDMDAFMEYVTKRQMALEGGFNGRINKLVDGCYSYWIGSIFSIVHPHLSANNSNDLLFDRTALQKYIILCCQTHPSLKAGDRGNRSAGGGLRDKPGTFPDYYHTSYCLSGLSVSQNHVTRSSASLDNHIGEGLSLNQDVDSKIRKTKRLAKVKEYVVDRNRQSLFGLENENLVRPVHPVFNISVDKLVDWISLE</sequence>
<dbReference type="InterPro" id="IPR026872">
    <property type="entry name" value="FTB"/>
</dbReference>
<evidence type="ECO:0000256" key="6">
    <source>
        <dbReference type="ARBA" id="ARBA00022490"/>
    </source>
</evidence>
<dbReference type="STRING" id="133383.A0A1R0GMW1"/>
<reference evidence="17 18" key="1">
    <citation type="journal article" date="2016" name="Mol. Biol. Evol.">
        <title>Genome-Wide Survey of Gut Fungi (Harpellales) Reveals the First Horizontally Transferred Ubiquitin Gene from a Mosquito Host.</title>
        <authorList>
            <person name="Wang Y."/>
            <person name="White M.M."/>
            <person name="Kvist S."/>
            <person name="Moncalvo J.M."/>
        </authorList>
    </citation>
    <scope>NUCLEOTIDE SEQUENCE [LARGE SCALE GENOMIC DNA]</scope>
    <source>
        <strain evidence="17 18">ALG-7-W6</strain>
    </source>
</reference>
<keyword evidence="13" id="KW-0539">Nucleus</keyword>
<dbReference type="PANTHER" id="PTHR11774:SF6">
    <property type="entry name" value="PROTEIN FARNESYLTRANSFERASE SUBUNIT BETA"/>
    <property type="match status" value="1"/>
</dbReference>
<dbReference type="GO" id="GO:0019774">
    <property type="term" value="C:proteasome core complex, beta-subunit complex"/>
    <property type="evidence" value="ECO:0007669"/>
    <property type="project" value="UniProtKB-ARBA"/>
</dbReference>
<evidence type="ECO:0000256" key="15">
    <source>
        <dbReference type="ARBA" id="ARBA00032909"/>
    </source>
</evidence>
<keyword evidence="12" id="KW-0647">Proteasome</keyword>
<dbReference type="OrthoDB" id="268479at2759"/>
<dbReference type="CDD" id="cd03757">
    <property type="entry name" value="proteasome_beta_type_1"/>
    <property type="match status" value="1"/>
</dbReference>
<dbReference type="AlphaFoldDB" id="A0A1R0GMW1"/>
<dbReference type="InterPro" id="IPR016050">
    <property type="entry name" value="Proteasome_bsu_CS"/>
</dbReference>
<evidence type="ECO:0000256" key="13">
    <source>
        <dbReference type="ARBA" id="ARBA00023242"/>
    </source>
</evidence>
<evidence type="ECO:0000259" key="16">
    <source>
        <dbReference type="Pfam" id="PF00432"/>
    </source>
</evidence>
<dbReference type="InterPro" id="IPR029055">
    <property type="entry name" value="Ntn_hydrolases_N"/>
</dbReference>
<keyword evidence="10" id="KW-0677">Repeat</keyword>
<dbReference type="GO" id="GO:0046872">
    <property type="term" value="F:metal ion binding"/>
    <property type="evidence" value="ECO:0007669"/>
    <property type="project" value="UniProtKB-KW"/>
</dbReference>
<dbReference type="InterPro" id="IPR001353">
    <property type="entry name" value="Proteasome_sua/b"/>
</dbReference>
<evidence type="ECO:0000256" key="10">
    <source>
        <dbReference type="ARBA" id="ARBA00022737"/>
    </source>
</evidence>
<evidence type="ECO:0000313" key="17">
    <source>
        <dbReference type="EMBL" id="OLY78216.1"/>
    </source>
</evidence>
<evidence type="ECO:0000256" key="14">
    <source>
        <dbReference type="ARBA" id="ARBA00030182"/>
    </source>
</evidence>
<dbReference type="Proteomes" id="UP000187455">
    <property type="component" value="Unassembled WGS sequence"/>
</dbReference>
<comment type="cofactor">
    <cofactor evidence="1">
        <name>Zn(2+)</name>
        <dbReference type="ChEBI" id="CHEBI:29105"/>
    </cofactor>
</comment>
<dbReference type="PROSITE" id="PS51476">
    <property type="entry name" value="PROTEASOME_BETA_2"/>
    <property type="match status" value="1"/>
</dbReference>
<dbReference type="GO" id="GO:0005965">
    <property type="term" value="C:protein farnesyltransferase complex"/>
    <property type="evidence" value="ECO:0007669"/>
    <property type="project" value="InterPro"/>
</dbReference>
<dbReference type="InterPro" id="IPR045089">
    <property type="entry name" value="PGGT1B-like"/>
</dbReference>
<comment type="caution">
    <text evidence="17">The sequence shown here is derived from an EMBL/GenBank/DDBJ whole genome shotgun (WGS) entry which is preliminary data.</text>
</comment>
<dbReference type="CDD" id="cd02893">
    <property type="entry name" value="FTase"/>
    <property type="match status" value="1"/>
</dbReference>
<dbReference type="GO" id="GO:0005634">
    <property type="term" value="C:nucleus"/>
    <property type="evidence" value="ECO:0007669"/>
    <property type="project" value="UniProtKB-SubCell"/>
</dbReference>
<dbReference type="EC" id="2.5.1.58" evidence="4"/>
<dbReference type="GO" id="GO:0004660">
    <property type="term" value="F:protein farnesyltransferase activity"/>
    <property type="evidence" value="ECO:0007669"/>
    <property type="project" value="UniProtKB-EC"/>
</dbReference>
<dbReference type="SUPFAM" id="SSF56235">
    <property type="entry name" value="N-terminal nucleophile aminohydrolases (Ntn hydrolases)"/>
    <property type="match status" value="1"/>
</dbReference>
<dbReference type="PROSITE" id="PS00854">
    <property type="entry name" value="PROTEASOME_BETA_1"/>
    <property type="match status" value="1"/>
</dbReference>
<keyword evidence="11" id="KW-0862">Zinc</keyword>
<dbReference type="InterPro" id="IPR023333">
    <property type="entry name" value="Proteasome_suB-type"/>
</dbReference>
<name>A0A1R0GMW1_9FUNG</name>
<dbReference type="FunFam" id="3.60.20.10:FF:000027">
    <property type="entry name" value="Proteasome subunit beta type-6"/>
    <property type="match status" value="1"/>
</dbReference>
<protein>
    <recommendedName>
        <fullName evidence="5">Protein farnesyltransferase subunit beta</fullName>
        <ecNumber evidence="4">2.5.1.58</ecNumber>
    </recommendedName>
    <alternativeName>
        <fullName evidence="14">CAAX farnesyltransferase subunit beta</fullName>
    </alternativeName>
    <alternativeName>
        <fullName evidence="15">Ras proteins prenyltransferase subunit beta</fullName>
    </alternativeName>
</protein>
<dbReference type="InterPro" id="IPR001330">
    <property type="entry name" value="Prenyltrans"/>
</dbReference>
<dbReference type="EMBL" id="LSSL01006956">
    <property type="protein sequence ID" value="OLY78216.1"/>
    <property type="molecule type" value="Genomic_DNA"/>
</dbReference>
<keyword evidence="9" id="KW-0479">Metal-binding</keyword>
<dbReference type="Pfam" id="PF00432">
    <property type="entry name" value="Prenyltrans"/>
    <property type="match status" value="1"/>
</dbReference>
<evidence type="ECO:0000313" key="18">
    <source>
        <dbReference type="Proteomes" id="UP000187455"/>
    </source>
</evidence>
<comment type="similarity">
    <text evidence="3">Belongs to the protein prenyltransferase subunit beta family.</text>
</comment>
<dbReference type="InterPro" id="IPR008930">
    <property type="entry name" value="Terpenoid_cyclase/PrenylTrfase"/>
</dbReference>
<accession>A0A1R0GMW1</accession>
<dbReference type="SUPFAM" id="SSF48239">
    <property type="entry name" value="Terpenoid cyclases/Protein prenyltransferases"/>
    <property type="match status" value="1"/>
</dbReference>
<evidence type="ECO:0000256" key="12">
    <source>
        <dbReference type="ARBA" id="ARBA00022942"/>
    </source>
</evidence>
<proteinExistence type="inferred from homology"/>
<evidence type="ECO:0000256" key="11">
    <source>
        <dbReference type="ARBA" id="ARBA00022833"/>
    </source>
</evidence>
<dbReference type="GO" id="GO:0051603">
    <property type="term" value="P:proteolysis involved in protein catabolic process"/>
    <property type="evidence" value="ECO:0007669"/>
    <property type="project" value="InterPro"/>
</dbReference>
<dbReference type="Pfam" id="PF00227">
    <property type="entry name" value="Proteasome"/>
    <property type="match status" value="1"/>
</dbReference>
<gene>
    <name evidence="17" type="ORF">AYI68_g7736</name>
</gene>
<comment type="subcellular location">
    <subcellularLocation>
        <location evidence="2">Nucleus</location>
    </subcellularLocation>
</comment>
<feature type="domain" description="Prenyltransferase alpha-alpha toroid" evidence="16">
    <location>
        <begin position="281"/>
        <end position="678"/>
    </location>
</feature>
<evidence type="ECO:0000256" key="3">
    <source>
        <dbReference type="ARBA" id="ARBA00010497"/>
    </source>
</evidence>
<organism evidence="17 18">
    <name type="scientific">Smittium mucronatum</name>
    <dbReference type="NCBI Taxonomy" id="133383"/>
    <lineage>
        <taxon>Eukaryota</taxon>
        <taxon>Fungi</taxon>
        <taxon>Fungi incertae sedis</taxon>
        <taxon>Zoopagomycota</taxon>
        <taxon>Kickxellomycotina</taxon>
        <taxon>Harpellomycetes</taxon>
        <taxon>Harpellales</taxon>
        <taxon>Legeriomycetaceae</taxon>
        <taxon>Smittium</taxon>
    </lineage>
</organism>
<evidence type="ECO:0000256" key="8">
    <source>
        <dbReference type="ARBA" id="ARBA00022679"/>
    </source>
</evidence>
<evidence type="ECO:0000256" key="4">
    <source>
        <dbReference type="ARBA" id="ARBA00012702"/>
    </source>
</evidence>
<evidence type="ECO:0000256" key="7">
    <source>
        <dbReference type="ARBA" id="ARBA00022602"/>
    </source>
</evidence>
<evidence type="ECO:0000256" key="5">
    <source>
        <dbReference type="ARBA" id="ARBA00015798"/>
    </source>
</evidence>
<dbReference type="PANTHER" id="PTHR11774">
    <property type="entry name" value="GERANYLGERANYL TRANSFERASE TYPE BETA SUBUNIT"/>
    <property type="match status" value="1"/>
</dbReference>